<dbReference type="AlphaFoldDB" id="A0A1I6MFG6"/>
<dbReference type="PANTHER" id="PTHR13947:SF37">
    <property type="entry name" value="LD18367P"/>
    <property type="match status" value="1"/>
</dbReference>
<dbReference type="SUPFAM" id="SSF55729">
    <property type="entry name" value="Acyl-CoA N-acyltransferases (Nat)"/>
    <property type="match status" value="1"/>
</dbReference>
<dbReference type="Pfam" id="PF00583">
    <property type="entry name" value="Acetyltransf_1"/>
    <property type="match status" value="1"/>
</dbReference>
<dbReference type="CDD" id="cd04301">
    <property type="entry name" value="NAT_SF"/>
    <property type="match status" value="1"/>
</dbReference>
<dbReference type="EMBL" id="FOZL01000001">
    <property type="protein sequence ID" value="SFS14372.1"/>
    <property type="molecule type" value="Genomic_DNA"/>
</dbReference>
<reference evidence="3 4" key="1">
    <citation type="submission" date="2016-10" db="EMBL/GenBank/DDBJ databases">
        <authorList>
            <person name="de Groot N.N."/>
        </authorList>
    </citation>
    <scope>NUCLEOTIDE SEQUENCE [LARGE SCALE GENOMIC DNA]</scope>
    <source>
        <strain evidence="3 4">DSM 21001</strain>
    </source>
</reference>
<organism evidence="3 4">
    <name type="scientific">Granulicella pectinivorans</name>
    <dbReference type="NCBI Taxonomy" id="474950"/>
    <lineage>
        <taxon>Bacteria</taxon>
        <taxon>Pseudomonadati</taxon>
        <taxon>Acidobacteriota</taxon>
        <taxon>Terriglobia</taxon>
        <taxon>Terriglobales</taxon>
        <taxon>Acidobacteriaceae</taxon>
        <taxon>Granulicella</taxon>
    </lineage>
</organism>
<proteinExistence type="predicted"/>
<dbReference type="PANTHER" id="PTHR13947">
    <property type="entry name" value="GNAT FAMILY N-ACETYLTRANSFERASE"/>
    <property type="match status" value="1"/>
</dbReference>
<evidence type="ECO:0000313" key="4">
    <source>
        <dbReference type="Proteomes" id="UP000199024"/>
    </source>
</evidence>
<dbReference type="InterPro" id="IPR016181">
    <property type="entry name" value="Acyl_CoA_acyltransferase"/>
</dbReference>
<feature type="domain" description="N-acetyltransferase" evidence="2">
    <location>
        <begin position="1"/>
        <end position="151"/>
    </location>
</feature>
<dbReference type="GO" id="GO:0008080">
    <property type="term" value="F:N-acetyltransferase activity"/>
    <property type="evidence" value="ECO:0007669"/>
    <property type="project" value="InterPro"/>
</dbReference>
<dbReference type="Proteomes" id="UP000199024">
    <property type="component" value="Unassembled WGS sequence"/>
</dbReference>
<protein>
    <submittedName>
        <fullName evidence="3">Acetyltransferase (GNAT) family protein</fullName>
    </submittedName>
</protein>
<gene>
    <name evidence="3" type="ORF">SAMN05421771_2519</name>
</gene>
<name>A0A1I6MFG6_9BACT</name>
<dbReference type="InterPro" id="IPR050769">
    <property type="entry name" value="NAT_camello-type"/>
</dbReference>
<dbReference type="PROSITE" id="PS51186">
    <property type="entry name" value="GNAT"/>
    <property type="match status" value="1"/>
</dbReference>
<evidence type="ECO:0000259" key="2">
    <source>
        <dbReference type="PROSITE" id="PS51186"/>
    </source>
</evidence>
<evidence type="ECO:0000256" key="1">
    <source>
        <dbReference type="ARBA" id="ARBA00022679"/>
    </source>
</evidence>
<dbReference type="Gene3D" id="3.40.630.30">
    <property type="match status" value="1"/>
</dbReference>
<evidence type="ECO:0000313" key="3">
    <source>
        <dbReference type="EMBL" id="SFS14372.1"/>
    </source>
</evidence>
<sequence>MRVDEAALIGAQREAMFQAVGKPQAALDAMREPFLAWVAPKLVDGSYLGWAVELDGRVVGGAGLMVLDWPPHYLHPTDARRGYLLNVYVEDGHRGHGLARKLVEATYDGARELGIQYLVLHASEMGRPVYEKMGWTDTNEMVLILPQNLSV</sequence>
<keyword evidence="4" id="KW-1185">Reference proteome</keyword>
<keyword evidence="1 3" id="KW-0808">Transferase</keyword>
<dbReference type="STRING" id="474950.SAMN05421771_2519"/>
<dbReference type="InterPro" id="IPR000182">
    <property type="entry name" value="GNAT_dom"/>
</dbReference>
<accession>A0A1I6MFG6</accession>